<dbReference type="GO" id="GO:0048284">
    <property type="term" value="P:organelle fusion"/>
    <property type="evidence" value="ECO:0007669"/>
    <property type="project" value="TreeGrafter"/>
</dbReference>
<evidence type="ECO:0000256" key="5">
    <source>
        <dbReference type="PROSITE-ProRule" id="PRU00175"/>
    </source>
</evidence>
<dbReference type="GO" id="GO:0007033">
    <property type="term" value="P:vacuole organization"/>
    <property type="evidence" value="ECO:0007669"/>
    <property type="project" value="TreeGrafter"/>
</dbReference>
<dbReference type="InterPro" id="IPR001841">
    <property type="entry name" value="Znf_RING"/>
</dbReference>
<dbReference type="AlphaFoldDB" id="A0AAF5I2E8"/>
<feature type="coiled-coil region" evidence="6">
    <location>
        <begin position="431"/>
        <end position="458"/>
    </location>
</feature>
<sequence>NHILQKLHFNLNNFIMSNPFEDDIDDNDSLVNNQNSNNRDYCEDKTVHITQLSTMDSFEQIIIKNQIEDNEKIYVQKAVLILYLVNLKTKQILDAACENEEKVKVCLNNLENFINNSEVIIVIKENKNAVMKMMEDNACLEGKLMLAKMLKDKEVIIDTYIRMDFFSEAFSYLLSHYEFMYFRKYMNYFIDNIPERLVEALCHEPVFKNLPTAVYQKIVFELAGKPKSRKCAFTYLEFESKKTTCSKEINNLWIALTAQDDPSLLYPFLKRKLESFSGKIDINFALSVVNNNRNLYKCQALLNCALGLWDKAVNIALEAKDFSYAKECAMKMVEAGNDDPLDELKKEQILFSESEKLEIGKPTKADQNRVWRILTNYVLEHDDPQTALKKCLSFIKDSSGCLKFEEILALFPSISCISDIKEPLRDCLDSYRQKQKKISFAMIKAEEANNNISQYLNKIKKCPIIVSPQDKCLKCKEKAMSKPFYVFYCKHIFHDNCFEELVSQECNNDKVIDDSKFPSISQHCPLCGLNVIEGITKPFFSQVDYLEELRSWKIYIYIYKMLCMNDLQKAVEDVMIKPEQNHLEDIKNRRTLVALDLCEPTSSINNKNITINKVVYDDNHTTLNNTHLWEKKNLVMGLTDSPLSISNSYLPYNSIDCNMTSNNTEIFKNNEKIFNQPYSNDISCHTQMCNSFEDLLLYNSSSMSANTNPYHIKITNSNINELIEGRKKRSNSISSYCLEKGLKYNITTFDNISECNSNQFYDSLHLFTTSNNGFDLTNNEYRETNEDMDIE</sequence>
<feature type="domain" description="RING-type" evidence="7">
    <location>
        <begin position="472"/>
        <end position="527"/>
    </location>
</feature>
<dbReference type="GO" id="GO:0006904">
    <property type="term" value="P:vesicle docking involved in exocytosis"/>
    <property type="evidence" value="ECO:0007669"/>
    <property type="project" value="TreeGrafter"/>
</dbReference>
<accession>A0AAF5I2E8</accession>
<keyword evidence="6" id="KW-0175">Coiled coil</keyword>
<dbReference type="PANTHER" id="PTHR23323:SF26">
    <property type="entry name" value="VACUOLAR PROTEIN SORTING-ASSOCIATED PROTEIN 18 HOMOLOG"/>
    <property type="match status" value="1"/>
</dbReference>
<name>A0AAF5I2E8_STRER</name>
<dbReference type="SUPFAM" id="SSF57850">
    <property type="entry name" value="RING/U-box"/>
    <property type="match status" value="1"/>
</dbReference>
<dbReference type="PANTHER" id="PTHR23323">
    <property type="entry name" value="VACUOLAR PROTEIN SORTING-ASSOCIATED PROTEIN"/>
    <property type="match status" value="1"/>
</dbReference>
<dbReference type="PROSITE" id="PS50089">
    <property type="entry name" value="ZF_RING_2"/>
    <property type="match status" value="1"/>
</dbReference>
<keyword evidence="3 5" id="KW-0863">Zinc-finger</keyword>
<protein>
    <recommendedName>
        <fullName evidence="7">RING-type domain-containing protein</fullName>
    </recommendedName>
</protein>
<dbReference type="GO" id="GO:0007032">
    <property type="term" value="P:endosome organization"/>
    <property type="evidence" value="ECO:0007669"/>
    <property type="project" value="TreeGrafter"/>
</dbReference>
<comment type="subcellular location">
    <subcellularLocation>
        <location evidence="1">Late endosome membrane</location>
        <topology evidence="1">Peripheral membrane protein</topology>
        <orientation evidence="1">Cytoplasmic side</orientation>
    </subcellularLocation>
</comment>
<dbReference type="WBParaSite" id="TCONS_00011330.p1">
    <property type="protein sequence ID" value="TCONS_00011330.p1"/>
    <property type="gene ID" value="XLOC_005627"/>
</dbReference>
<dbReference type="Proteomes" id="UP000035681">
    <property type="component" value="Unplaced"/>
</dbReference>
<evidence type="ECO:0000259" key="7">
    <source>
        <dbReference type="PROSITE" id="PS50089"/>
    </source>
</evidence>
<proteinExistence type="predicted"/>
<dbReference type="GO" id="GO:0030674">
    <property type="term" value="F:protein-macromolecule adaptor activity"/>
    <property type="evidence" value="ECO:0007669"/>
    <property type="project" value="TreeGrafter"/>
</dbReference>
<dbReference type="Pfam" id="PF26148">
    <property type="entry name" value="VPS18_RING_C"/>
    <property type="match status" value="1"/>
</dbReference>
<organism evidence="8 9">
    <name type="scientific">Strongyloides stercoralis</name>
    <name type="common">Threadworm</name>
    <dbReference type="NCBI Taxonomy" id="6248"/>
    <lineage>
        <taxon>Eukaryota</taxon>
        <taxon>Metazoa</taxon>
        <taxon>Ecdysozoa</taxon>
        <taxon>Nematoda</taxon>
        <taxon>Chromadorea</taxon>
        <taxon>Rhabditida</taxon>
        <taxon>Tylenchina</taxon>
        <taxon>Panagrolaimomorpha</taxon>
        <taxon>Strongyloidoidea</taxon>
        <taxon>Strongyloididae</taxon>
        <taxon>Strongyloides</taxon>
    </lineage>
</organism>
<evidence type="ECO:0000313" key="8">
    <source>
        <dbReference type="Proteomes" id="UP000035681"/>
    </source>
</evidence>
<keyword evidence="8" id="KW-1185">Reference proteome</keyword>
<dbReference type="GO" id="GO:0030897">
    <property type="term" value="C:HOPS complex"/>
    <property type="evidence" value="ECO:0007669"/>
    <property type="project" value="TreeGrafter"/>
</dbReference>
<keyword evidence="2" id="KW-0479">Metal-binding</keyword>
<dbReference type="GO" id="GO:0008270">
    <property type="term" value="F:zinc ion binding"/>
    <property type="evidence" value="ECO:0007669"/>
    <property type="project" value="UniProtKB-KW"/>
</dbReference>
<dbReference type="InterPro" id="IPR058919">
    <property type="entry name" value="Pep3/Vps18_RING_C"/>
</dbReference>
<dbReference type="GO" id="GO:0031902">
    <property type="term" value="C:late endosome membrane"/>
    <property type="evidence" value="ECO:0007669"/>
    <property type="project" value="UniProtKB-SubCell"/>
</dbReference>
<evidence type="ECO:0000256" key="2">
    <source>
        <dbReference type="ARBA" id="ARBA00022723"/>
    </source>
</evidence>
<evidence type="ECO:0000256" key="6">
    <source>
        <dbReference type="SAM" id="Coils"/>
    </source>
</evidence>
<reference evidence="9" key="1">
    <citation type="submission" date="2024-02" db="UniProtKB">
        <authorList>
            <consortium name="WormBaseParasite"/>
        </authorList>
    </citation>
    <scope>IDENTIFICATION</scope>
</reference>
<evidence type="ECO:0000256" key="3">
    <source>
        <dbReference type="ARBA" id="ARBA00022771"/>
    </source>
</evidence>
<evidence type="ECO:0000256" key="4">
    <source>
        <dbReference type="ARBA" id="ARBA00022833"/>
    </source>
</evidence>
<evidence type="ECO:0000256" key="1">
    <source>
        <dbReference type="ARBA" id="ARBA00004492"/>
    </source>
</evidence>
<evidence type="ECO:0000313" key="9">
    <source>
        <dbReference type="WBParaSite" id="TCONS_00011330.p1"/>
    </source>
</evidence>
<keyword evidence="4" id="KW-0862">Zinc</keyword>